<dbReference type="EMBL" id="BGZK01000853">
    <property type="protein sequence ID" value="GBP62927.1"/>
    <property type="molecule type" value="Genomic_DNA"/>
</dbReference>
<dbReference type="Gene3D" id="2.40.128.20">
    <property type="match status" value="1"/>
</dbReference>
<gene>
    <name evidence="1" type="primary">MFB1</name>
    <name evidence="1" type="ORF">EVAR_42742_1</name>
</gene>
<keyword evidence="2" id="KW-1185">Reference proteome</keyword>
<protein>
    <submittedName>
        <fullName evidence="1">Fatty acid-binding protein 1</fullName>
    </submittedName>
</protein>
<dbReference type="AlphaFoldDB" id="A0A4C1XKX1"/>
<dbReference type="OrthoDB" id="354351at2759"/>
<organism evidence="1 2">
    <name type="scientific">Eumeta variegata</name>
    <name type="common">Bagworm moth</name>
    <name type="synonym">Eumeta japonica</name>
    <dbReference type="NCBI Taxonomy" id="151549"/>
    <lineage>
        <taxon>Eukaryota</taxon>
        <taxon>Metazoa</taxon>
        <taxon>Ecdysozoa</taxon>
        <taxon>Arthropoda</taxon>
        <taxon>Hexapoda</taxon>
        <taxon>Insecta</taxon>
        <taxon>Pterygota</taxon>
        <taxon>Neoptera</taxon>
        <taxon>Endopterygota</taxon>
        <taxon>Lepidoptera</taxon>
        <taxon>Glossata</taxon>
        <taxon>Ditrysia</taxon>
        <taxon>Tineoidea</taxon>
        <taxon>Psychidae</taxon>
        <taxon>Oiketicinae</taxon>
        <taxon>Eumeta</taxon>
    </lineage>
</organism>
<comment type="caution">
    <text evidence="1">The sequence shown here is derived from an EMBL/GenBank/DDBJ whole genome shotgun (WGS) entry which is preliminary data.</text>
</comment>
<dbReference type="SUPFAM" id="SSF50814">
    <property type="entry name" value="Lipocalins"/>
    <property type="match status" value="1"/>
</dbReference>
<accession>A0A4C1XKX1</accession>
<dbReference type="InterPro" id="IPR012674">
    <property type="entry name" value="Calycin"/>
</dbReference>
<sequence>MADFLGKVYKCERGENAEAYMDFLGVQGDHRASYVNAQPDMKLVKNSDGTYTLDVITQSRTLSNTFQSGKEFDEQMIPGVVAGNAPVTPLRLRVYMAAVNAYFLIVHVLVCPLKNFHEKKELSWKTEREIKETEREKEIEVDLFCSFSQTTTAEGWDGKAVRYYKAA</sequence>
<evidence type="ECO:0000313" key="2">
    <source>
        <dbReference type="Proteomes" id="UP000299102"/>
    </source>
</evidence>
<proteinExistence type="predicted"/>
<reference evidence="1 2" key="1">
    <citation type="journal article" date="2019" name="Commun. Biol.">
        <title>The bagworm genome reveals a unique fibroin gene that provides high tensile strength.</title>
        <authorList>
            <person name="Kono N."/>
            <person name="Nakamura H."/>
            <person name="Ohtoshi R."/>
            <person name="Tomita M."/>
            <person name="Numata K."/>
            <person name="Arakawa K."/>
        </authorList>
    </citation>
    <scope>NUCLEOTIDE SEQUENCE [LARGE SCALE GENOMIC DNA]</scope>
</reference>
<evidence type="ECO:0000313" key="1">
    <source>
        <dbReference type="EMBL" id="GBP62927.1"/>
    </source>
</evidence>
<name>A0A4C1XKX1_EUMVA</name>
<dbReference type="Proteomes" id="UP000299102">
    <property type="component" value="Unassembled WGS sequence"/>
</dbReference>